<organism evidence="3 4">
    <name type="scientific">Coprinopsis cinerea (strain Okayama-7 / 130 / ATCC MYA-4618 / FGSC 9003)</name>
    <name type="common">Inky cap fungus</name>
    <name type="synonym">Hormographiella aspergillata</name>
    <dbReference type="NCBI Taxonomy" id="240176"/>
    <lineage>
        <taxon>Eukaryota</taxon>
        <taxon>Fungi</taxon>
        <taxon>Dikarya</taxon>
        <taxon>Basidiomycota</taxon>
        <taxon>Agaricomycotina</taxon>
        <taxon>Agaricomycetes</taxon>
        <taxon>Agaricomycetidae</taxon>
        <taxon>Agaricales</taxon>
        <taxon>Agaricineae</taxon>
        <taxon>Psathyrellaceae</taxon>
        <taxon>Coprinopsis</taxon>
    </lineage>
</organism>
<dbReference type="AlphaFoldDB" id="A8NK66"/>
<dbReference type="Pfam" id="PF17667">
    <property type="entry name" value="Pkinase_fungal"/>
    <property type="match status" value="1"/>
</dbReference>
<dbReference type="GeneID" id="6010877"/>
<evidence type="ECO:0000313" key="3">
    <source>
        <dbReference type="EMBL" id="EAU87340.2"/>
    </source>
</evidence>
<dbReference type="SUPFAM" id="SSF56112">
    <property type="entry name" value="Protein kinase-like (PK-like)"/>
    <property type="match status" value="1"/>
</dbReference>
<evidence type="ECO:0000313" key="4">
    <source>
        <dbReference type="Proteomes" id="UP000001861"/>
    </source>
</evidence>
<dbReference type="InterPro" id="IPR011009">
    <property type="entry name" value="Kinase-like_dom_sf"/>
</dbReference>
<keyword evidence="3" id="KW-0808">Transferase</keyword>
<reference evidence="3 4" key="1">
    <citation type="journal article" date="2010" name="Proc. Natl. Acad. Sci. U.S.A.">
        <title>Insights into evolution of multicellular fungi from the assembled chromosomes of the mushroom Coprinopsis cinerea (Coprinus cinereus).</title>
        <authorList>
            <person name="Stajich J.E."/>
            <person name="Wilke S.K."/>
            <person name="Ahren D."/>
            <person name="Au C.H."/>
            <person name="Birren B.W."/>
            <person name="Borodovsky M."/>
            <person name="Burns C."/>
            <person name="Canback B."/>
            <person name="Casselton L.A."/>
            <person name="Cheng C.K."/>
            <person name="Deng J."/>
            <person name="Dietrich F.S."/>
            <person name="Fargo D.C."/>
            <person name="Farman M.L."/>
            <person name="Gathman A.C."/>
            <person name="Goldberg J."/>
            <person name="Guigo R."/>
            <person name="Hoegger P.J."/>
            <person name="Hooker J.B."/>
            <person name="Huggins A."/>
            <person name="James T.Y."/>
            <person name="Kamada T."/>
            <person name="Kilaru S."/>
            <person name="Kodira C."/>
            <person name="Kues U."/>
            <person name="Kupfer D."/>
            <person name="Kwan H.S."/>
            <person name="Lomsadze A."/>
            <person name="Li W."/>
            <person name="Lilly W.W."/>
            <person name="Ma L.J."/>
            <person name="Mackey A.J."/>
            <person name="Manning G."/>
            <person name="Martin F."/>
            <person name="Muraguchi H."/>
            <person name="Natvig D.O."/>
            <person name="Palmerini H."/>
            <person name="Ramesh M.A."/>
            <person name="Rehmeyer C.J."/>
            <person name="Roe B.A."/>
            <person name="Shenoy N."/>
            <person name="Stanke M."/>
            <person name="Ter-Hovhannisyan V."/>
            <person name="Tunlid A."/>
            <person name="Velagapudi R."/>
            <person name="Vision T.J."/>
            <person name="Zeng Q."/>
            <person name="Zolan M.E."/>
            <person name="Pukkila P.J."/>
        </authorList>
    </citation>
    <scope>NUCLEOTIDE SEQUENCE [LARGE SCALE GENOMIC DNA]</scope>
    <source>
        <strain evidence="4">Okayama-7 / 130 / ATCC MYA-4618 / FGSC 9003</strain>
    </source>
</reference>
<dbReference type="HOGENOM" id="CLU_083932_0_0_1"/>
<feature type="compositionally biased region" description="Basic and acidic residues" evidence="1">
    <location>
        <begin position="236"/>
        <end position="253"/>
    </location>
</feature>
<comment type="caution">
    <text evidence="3">The sequence shown here is derived from an EMBL/GenBank/DDBJ whole genome shotgun (WGS) entry which is preliminary data.</text>
</comment>
<dbReference type="GO" id="GO:0016301">
    <property type="term" value="F:kinase activity"/>
    <property type="evidence" value="ECO:0007669"/>
    <property type="project" value="UniProtKB-KW"/>
</dbReference>
<evidence type="ECO:0000259" key="2">
    <source>
        <dbReference type="Pfam" id="PF17667"/>
    </source>
</evidence>
<protein>
    <submittedName>
        <fullName evidence="3">Other/FunK1 protein kinase</fullName>
    </submittedName>
</protein>
<name>A8NK66_COPC7</name>
<keyword evidence="3" id="KW-0418">Kinase</keyword>
<dbReference type="InParanoid" id="A8NK66"/>
<feature type="region of interest" description="Disordered" evidence="1">
    <location>
        <begin position="232"/>
        <end position="253"/>
    </location>
</feature>
<dbReference type="VEuPathDB" id="FungiDB:CC1G_02099"/>
<gene>
    <name evidence="3" type="ORF">CC1G_02099</name>
</gene>
<proteinExistence type="predicted"/>
<feature type="domain" description="Fungal-type protein kinase" evidence="2">
    <location>
        <begin position="2"/>
        <end position="89"/>
    </location>
</feature>
<sequence>MAGFLHRNVSGSACMLFYNKEAQKYQVKLADLEYCKRYQATGFHDPKSVSREFAAVEVSSKRLRTNMLPPFHRHYYHDLESLFWLLIWYTITYLPIDNPEAKQDIVATINTASWKTNIFDVLFPREHQSQHGSRAHFWDNQTRVYDNLAVEVQWPEETVDVLERLSKIISDFHSAYTTLHRNPPKDNAARWPDAKFSDSLYEKFTSILDDVATHVGTLDSVSMWDLMNNRRMMNKRPGEGEDDRAVTKRRFDE</sequence>
<dbReference type="EMBL" id="AACS02000010">
    <property type="protein sequence ID" value="EAU87340.2"/>
    <property type="molecule type" value="Genomic_DNA"/>
</dbReference>
<dbReference type="RefSeq" id="XP_001834363.2">
    <property type="nucleotide sequence ID" value="XM_001834311.2"/>
</dbReference>
<dbReference type="OrthoDB" id="3271139at2759"/>
<dbReference type="InterPro" id="IPR040976">
    <property type="entry name" value="Pkinase_fungal"/>
</dbReference>
<accession>A8NK66</accession>
<dbReference type="Proteomes" id="UP000001861">
    <property type="component" value="Unassembled WGS sequence"/>
</dbReference>
<dbReference type="KEGG" id="cci:CC1G_02099"/>
<evidence type="ECO:0000256" key="1">
    <source>
        <dbReference type="SAM" id="MobiDB-lite"/>
    </source>
</evidence>
<keyword evidence="4" id="KW-1185">Reference proteome</keyword>